<dbReference type="InterPro" id="IPR005299">
    <property type="entry name" value="MeTrfase_7"/>
</dbReference>
<dbReference type="Gramene" id="Psat0s1741g0080.3">
    <property type="protein sequence ID" value="Psat0s1741g0080.3.cds"/>
    <property type="gene ID" value="Psat0s1741g0080"/>
</dbReference>
<dbReference type="EMBL" id="JAMSHJ010000003">
    <property type="protein sequence ID" value="KAI5427952.1"/>
    <property type="molecule type" value="Genomic_DNA"/>
</dbReference>
<keyword evidence="4" id="KW-0460">Magnesium</keyword>
<dbReference type="Gene3D" id="3.40.50.150">
    <property type="entry name" value="Vaccinia Virus protein VP39"/>
    <property type="match status" value="1"/>
</dbReference>
<dbReference type="Gramene" id="Psat03G0310000-T1">
    <property type="protein sequence ID" value="KAI5427952.1"/>
    <property type="gene ID" value="KIW84_033100"/>
</dbReference>
<dbReference type="Proteomes" id="UP001058974">
    <property type="component" value="Chromosome 3"/>
</dbReference>
<evidence type="ECO:0000313" key="6">
    <source>
        <dbReference type="Proteomes" id="UP001058974"/>
    </source>
</evidence>
<evidence type="ECO:0000256" key="1">
    <source>
        <dbReference type="ARBA" id="ARBA00022603"/>
    </source>
</evidence>
<dbReference type="Gene3D" id="1.10.1200.270">
    <property type="entry name" value="Methyltransferase, alpha-helical capping domain"/>
    <property type="match status" value="1"/>
</dbReference>
<reference evidence="5 6" key="1">
    <citation type="journal article" date="2022" name="Nat. Genet.">
        <title>Improved pea reference genome and pan-genome highlight genomic features and evolutionary characteristics.</title>
        <authorList>
            <person name="Yang T."/>
            <person name="Liu R."/>
            <person name="Luo Y."/>
            <person name="Hu S."/>
            <person name="Wang D."/>
            <person name="Wang C."/>
            <person name="Pandey M.K."/>
            <person name="Ge S."/>
            <person name="Xu Q."/>
            <person name="Li N."/>
            <person name="Li G."/>
            <person name="Huang Y."/>
            <person name="Saxena R.K."/>
            <person name="Ji Y."/>
            <person name="Li M."/>
            <person name="Yan X."/>
            <person name="He Y."/>
            <person name="Liu Y."/>
            <person name="Wang X."/>
            <person name="Xiang C."/>
            <person name="Varshney R.K."/>
            <person name="Ding H."/>
            <person name="Gao S."/>
            <person name="Zong X."/>
        </authorList>
    </citation>
    <scope>NUCLEOTIDE SEQUENCE [LARGE SCALE GENOMIC DNA]</scope>
    <source>
        <strain evidence="5 6">cv. Zhongwan 6</strain>
    </source>
</reference>
<organism evidence="5 6">
    <name type="scientific">Pisum sativum</name>
    <name type="common">Garden pea</name>
    <name type="synonym">Lathyrus oleraceus</name>
    <dbReference type="NCBI Taxonomy" id="3888"/>
    <lineage>
        <taxon>Eukaryota</taxon>
        <taxon>Viridiplantae</taxon>
        <taxon>Streptophyta</taxon>
        <taxon>Embryophyta</taxon>
        <taxon>Tracheophyta</taxon>
        <taxon>Spermatophyta</taxon>
        <taxon>Magnoliopsida</taxon>
        <taxon>eudicotyledons</taxon>
        <taxon>Gunneridae</taxon>
        <taxon>Pentapetalae</taxon>
        <taxon>rosids</taxon>
        <taxon>fabids</taxon>
        <taxon>Fabales</taxon>
        <taxon>Fabaceae</taxon>
        <taxon>Papilionoideae</taxon>
        <taxon>50 kb inversion clade</taxon>
        <taxon>NPAAA clade</taxon>
        <taxon>Hologalegina</taxon>
        <taxon>IRL clade</taxon>
        <taxon>Fabeae</taxon>
        <taxon>Lathyrus</taxon>
    </lineage>
</organism>
<dbReference type="Gramene" id="Psat0s1741g0080.4">
    <property type="protein sequence ID" value="Psat0s1741g0080.4.cds"/>
    <property type="gene ID" value="Psat0s1741g0080"/>
</dbReference>
<dbReference type="AlphaFoldDB" id="A0A9D4XW04"/>
<keyword evidence="2" id="KW-0808">Transferase</keyword>
<keyword evidence="3" id="KW-0479">Metal-binding</keyword>
<sequence length="162" mass="18715">MEVKIILEENMILILSNKSVKGCWKIADLGCSSGPNTLLCISNIMNIIHNINLKLNHEKPLFQIHVNDVFENDFNTIFKLLPDFFQQEKEKHDGECFISATPGNFYGRLFPNNYIDFFHSSYNLHWLSQAPENLVKNGEPLNKKNIYISKTSPPSVYDAYFK</sequence>
<dbReference type="Pfam" id="PF03492">
    <property type="entry name" value="Methyltransf_7"/>
    <property type="match status" value="1"/>
</dbReference>
<evidence type="ECO:0000256" key="4">
    <source>
        <dbReference type="ARBA" id="ARBA00022842"/>
    </source>
</evidence>
<dbReference type="PANTHER" id="PTHR31009">
    <property type="entry name" value="S-ADENOSYL-L-METHIONINE:CARBOXYL METHYLTRANSFERASE FAMILY PROTEIN"/>
    <property type="match status" value="1"/>
</dbReference>
<accession>A0A9D4XW04</accession>
<protein>
    <submittedName>
        <fullName evidence="5">Uncharacterized protein</fullName>
    </submittedName>
</protein>
<dbReference type="InterPro" id="IPR042086">
    <property type="entry name" value="MeTrfase_capping"/>
</dbReference>
<dbReference type="GO" id="GO:0032259">
    <property type="term" value="P:methylation"/>
    <property type="evidence" value="ECO:0007669"/>
    <property type="project" value="UniProtKB-KW"/>
</dbReference>
<keyword evidence="6" id="KW-1185">Reference proteome</keyword>
<dbReference type="GO" id="GO:0008168">
    <property type="term" value="F:methyltransferase activity"/>
    <property type="evidence" value="ECO:0007669"/>
    <property type="project" value="UniProtKB-KW"/>
</dbReference>
<gene>
    <name evidence="5" type="ORF">KIW84_033100</name>
</gene>
<dbReference type="SUPFAM" id="SSF53335">
    <property type="entry name" value="S-adenosyl-L-methionine-dependent methyltransferases"/>
    <property type="match status" value="1"/>
</dbReference>
<evidence type="ECO:0000256" key="3">
    <source>
        <dbReference type="ARBA" id="ARBA00022723"/>
    </source>
</evidence>
<dbReference type="Gramene" id="Psat0s1741g0080.1">
    <property type="protein sequence ID" value="Psat0s1741g0080.1.cds"/>
    <property type="gene ID" value="Psat0s1741g0080"/>
</dbReference>
<name>A0A9D4XW04_PEA</name>
<keyword evidence="1" id="KW-0489">Methyltransferase</keyword>
<dbReference type="InterPro" id="IPR029063">
    <property type="entry name" value="SAM-dependent_MTases_sf"/>
</dbReference>
<comment type="caution">
    <text evidence="5">The sequence shown here is derived from an EMBL/GenBank/DDBJ whole genome shotgun (WGS) entry which is preliminary data.</text>
</comment>
<evidence type="ECO:0000313" key="5">
    <source>
        <dbReference type="EMBL" id="KAI5427952.1"/>
    </source>
</evidence>
<evidence type="ECO:0000256" key="2">
    <source>
        <dbReference type="ARBA" id="ARBA00022679"/>
    </source>
</evidence>
<dbReference type="GO" id="GO:0046872">
    <property type="term" value="F:metal ion binding"/>
    <property type="evidence" value="ECO:0007669"/>
    <property type="project" value="UniProtKB-KW"/>
</dbReference>
<proteinExistence type="predicted"/>